<protein>
    <submittedName>
        <fullName evidence="2">Putative secreted protein</fullName>
    </submittedName>
</protein>
<dbReference type="EMBL" id="GGFL01011979">
    <property type="protein sequence ID" value="MBW76157.1"/>
    <property type="molecule type" value="Transcribed_RNA"/>
</dbReference>
<name>A0A2M4DEZ1_ANODA</name>
<proteinExistence type="predicted"/>
<evidence type="ECO:0000313" key="2">
    <source>
        <dbReference type="EMBL" id="MBW76157.1"/>
    </source>
</evidence>
<dbReference type="InterPro" id="IPR006311">
    <property type="entry name" value="TAT_signal"/>
</dbReference>
<evidence type="ECO:0000256" key="1">
    <source>
        <dbReference type="SAM" id="MobiDB-lite"/>
    </source>
</evidence>
<reference evidence="2" key="1">
    <citation type="submission" date="2018-01" db="EMBL/GenBank/DDBJ databases">
        <title>An insight into the sialome of Amazonian anophelines.</title>
        <authorList>
            <person name="Ribeiro J.M."/>
            <person name="Scarpassa V."/>
            <person name="Calvo E."/>
        </authorList>
    </citation>
    <scope>NUCLEOTIDE SEQUENCE</scope>
</reference>
<accession>A0A2M4DEZ1</accession>
<feature type="compositionally biased region" description="Low complexity" evidence="1">
    <location>
        <begin position="12"/>
        <end position="36"/>
    </location>
</feature>
<organism evidence="2">
    <name type="scientific">Anopheles darlingi</name>
    <name type="common">Mosquito</name>
    <dbReference type="NCBI Taxonomy" id="43151"/>
    <lineage>
        <taxon>Eukaryota</taxon>
        <taxon>Metazoa</taxon>
        <taxon>Ecdysozoa</taxon>
        <taxon>Arthropoda</taxon>
        <taxon>Hexapoda</taxon>
        <taxon>Insecta</taxon>
        <taxon>Pterygota</taxon>
        <taxon>Neoptera</taxon>
        <taxon>Endopterygota</taxon>
        <taxon>Diptera</taxon>
        <taxon>Nematocera</taxon>
        <taxon>Culicoidea</taxon>
        <taxon>Culicidae</taxon>
        <taxon>Anophelinae</taxon>
        <taxon>Anopheles</taxon>
    </lineage>
</organism>
<dbReference type="PROSITE" id="PS51318">
    <property type="entry name" value="TAT"/>
    <property type="match status" value="1"/>
</dbReference>
<sequence>MGRRRRRLLGYPASSSTAAAATAAPTSTPTTATAATAHRHHPRQSFRSMGKHGQGEVGRREGCPRWAGEVLFLCPDISIGQ</sequence>
<dbReference type="AlphaFoldDB" id="A0A2M4DEZ1"/>
<feature type="region of interest" description="Disordered" evidence="1">
    <location>
        <begin position="1"/>
        <end position="61"/>
    </location>
</feature>